<dbReference type="PANTHER" id="PTHR43537">
    <property type="entry name" value="TRANSCRIPTIONAL REGULATOR, GNTR FAMILY"/>
    <property type="match status" value="1"/>
</dbReference>
<dbReference type="SUPFAM" id="SSF46785">
    <property type="entry name" value="Winged helix' DNA-binding domain"/>
    <property type="match status" value="1"/>
</dbReference>
<organism evidence="5 6">
    <name type="scientific">Agromyces seonyuensis</name>
    <dbReference type="NCBI Taxonomy" id="2662446"/>
    <lineage>
        <taxon>Bacteria</taxon>
        <taxon>Bacillati</taxon>
        <taxon>Actinomycetota</taxon>
        <taxon>Actinomycetes</taxon>
        <taxon>Micrococcales</taxon>
        <taxon>Microbacteriaceae</taxon>
        <taxon>Agromyces</taxon>
    </lineage>
</organism>
<dbReference type="AlphaFoldDB" id="A0A6I4NZC9"/>
<evidence type="ECO:0000313" key="6">
    <source>
        <dbReference type="Proteomes" id="UP000438182"/>
    </source>
</evidence>
<dbReference type="PANTHER" id="PTHR43537:SF49">
    <property type="entry name" value="TRANSCRIPTIONAL REGULATORY PROTEIN"/>
    <property type="match status" value="1"/>
</dbReference>
<dbReference type="GO" id="GO:0003677">
    <property type="term" value="F:DNA binding"/>
    <property type="evidence" value="ECO:0007669"/>
    <property type="project" value="UniProtKB-KW"/>
</dbReference>
<dbReference type="SUPFAM" id="SSF48008">
    <property type="entry name" value="GntR ligand-binding domain-like"/>
    <property type="match status" value="1"/>
</dbReference>
<feature type="domain" description="HTH gntR-type" evidence="4">
    <location>
        <begin position="1"/>
        <end position="67"/>
    </location>
</feature>
<dbReference type="InterPro" id="IPR008920">
    <property type="entry name" value="TF_FadR/GntR_C"/>
</dbReference>
<dbReference type="RefSeq" id="WP_160424044.1">
    <property type="nucleotide sequence ID" value="NZ_WSTA01000030.1"/>
</dbReference>
<gene>
    <name evidence="5" type="ORF">GB864_08480</name>
</gene>
<dbReference type="Proteomes" id="UP000438182">
    <property type="component" value="Unassembled WGS sequence"/>
</dbReference>
<name>A0A6I4NZC9_9MICO</name>
<dbReference type="Pfam" id="PF00392">
    <property type="entry name" value="GntR"/>
    <property type="match status" value="1"/>
</dbReference>
<dbReference type="Pfam" id="PF07729">
    <property type="entry name" value="FCD"/>
    <property type="match status" value="1"/>
</dbReference>
<dbReference type="Gene3D" id="1.20.120.530">
    <property type="entry name" value="GntR ligand-binding domain-like"/>
    <property type="match status" value="1"/>
</dbReference>
<evidence type="ECO:0000259" key="4">
    <source>
        <dbReference type="PROSITE" id="PS50949"/>
    </source>
</evidence>
<keyword evidence="6" id="KW-1185">Reference proteome</keyword>
<evidence type="ECO:0000256" key="1">
    <source>
        <dbReference type="ARBA" id="ARBA00023015"/>
    </source>
</evidence>
<protein>
    <submittedName>
        <fullName evidence="5">FCD domain-containing protein</fullName>
    </submittedName>
</protein>
<dbReference type="InterPro" id="IPR036388">
    <property type="entry name" value="WH-like_DNA-bd_sf"/>
</dbReference>
<comment type="caution">
    <text evidence="5">The sequence shown here is derived from an EMBL/GenBank/DDBJ whole genome shotgun (WGS) entry which is preliminary data.</text>
</comment>
<keyword evidence="3" id="KW-0804">Transcription</keyword>
<dbReference type="PROSITE" id="PS50949">
    <property type="entry name" value="HTH_GNTR"/>
    <property type="match status" value="1"/>
</dbReference>
<dbReference type="InterPro" id="IPR036390">
    <property type="entry name" value="WH_DNA-bd_sf"/>
</dbReference>
<keyword evidence="1" id="KW-0805">Transcription regulation</keyword>
<dbReference type="InterPro" id="IPR000524">
    <property type="entry name" value="Tscrpt_reg_HTH_GntR"/>
</dbReference>
<dbReference type="GO" id="GO:0003700">
    <property type="term" value="F:DNA-binding transcription factor activity"/>
    <property type="evidence" value="ECO:0007669"/>
    <property type="project" value="InterPro"/>
</dbReference>
<sequence>MRASERAYLTLREEILDGVLAPGAELDEREQAERLGVSRTPTREAFARLASDGLTEPAGRGVVVAALTATGIRDLYELREALEAKAAALAAARRDPAEFEVLAERFREAPARLAAGDAAIADYYALAGRLDEAVDRAVGNAYFVQALRQVRLHSARARRLAREHPDRLAESATEHRLIAEAIANGDAVLAEHAAHVHLRQSLRHVLATIA</sequence>
<dbReference type="SMART" id="SM00345">
    <property type="entry name" value="HTH_GNTR"/>
    <property type="match status" value="1"/>
</dbReference>
<keyword evidence="2" id="KW-0238">DNA-binding</keyword>
<evidence type="ECO:0000313" key="5">
    <source>
        <dbReference type="EMBL" id="MWB98582.1"/>
    </source>
</evidence>
<evidence type="ECO:0000256" key="3">
    <source>
        <dbReference type="ARBA" id="ARBA00023163"/>
    </source>
</evidence>
<evidence type="ECO:0000256" key="2">
    <source>
        <dbReference type="ARBA" id="ARBA00023125"/>
    </source>
</evidence>
<accession>A0A6I4NZC9</accession>
<proteinExistence type="predicted"/>
<dbReference type="EMBL" id="WSTA01000030">
    <property type="protein sequence ID" value="MWB98582.1"/>
    <property type="molecule type" value="Genomic_DNA"/>
</dbReference>
<dbReference type="Gene3D" id="1.10.10.10">
    <property type="entry name" value="Winged helix-like DNA-binding domain superfamily/Winged helix DNA-binding domain"/>
    <property type="match status" value="1"/>
</dbReference>
<dbReference type="SMART" id="SM00895">
    <property type="entry name" value="FCD"/>
    <property type="match status" value="1"/>
</dbReference>
<reference evidence="5 6" key="1">
    <citation type="submission" date="2019-12" db="EMBL/GenBank/DDBJ databases">
        <authorList>
            <person name="Kim Y.S."/>
        </authorList>
    </citation>
    <scope>NUCLEOTIDE SEQUENCE [LARGE SCALE GENOMIC DNA]</scope>
    <source>
        <strain evidence="5 6">MMS17-SY077</strain>
    </source>
</reference>
<dbReference type="InterPro" id="IPR011711">
    <property type="entry name" value="GntR_C"/>
</dbReference>